<feature type="transmembrane region" description="Helical" evidence="7">
    <location>
        <begin position="100"/>
        <end position="125"/>
    </location>
</feature>
<dbReference type="InterPro" id="IPR020846">
    <property type="entry name" value="MFS_dom"/>
</dbReference>
<gene>
    <name evidence="9" type="ORF">EV193_103661</name>
</gene>
<reference evidence="9 10" key="1">
    <citation type="submission" date="2019-02" db="EMBL/GenBank/DDBJ databases">
        <title>Genomic Encyclopedia of Type Strains, Phase IV (KMG-IV): sequencing the most valuable type-strain genomes for metagenomic binning, comparative biology and taxonomic classification.</title>
        <authorList>
            <person name="Goeker M."/>
        </authorList>
    </citation>
    <scope>NUCLEOTIDE SEQUENCE [LARGE SCALE GENOMIC DNA]</scope>
    <source>
        <strain evidence="9 10">DSM 101727</strain>
    </source>
</reference>
<feature type="transmembrane region" description="Helical" evidence="7">
    <location>
        <begin position="137"/>
        <end position="157"/>
    </location>
</feature>
<keyword evidence="4 7" id="KW-0812">Transmembrane</keyword>
<feature type="transmembrane region" description="Helical" evidence="7">
    <location>
        <begin position="75"/>
        <end position="94"/>
    </location>
</feature>
<dbReference type="InterPro" id="IPR004638">
    <property type="entry name" value="EmrB-like"/>
</dbReference>
<dbReference type="EMBL" id="SGWQ01000003">
    <property type="protein sequence ID" value="RZS41338.1"/>
    <property type="molecule type" value="Genomic_DNA"/>
</dbReference>
<evidence type="ECO:0000256" key="4">
    <source>
        <dbReference type="ARBA" id="ARBA00022692"/>
    </source>
</evidence>
<dbReference type="PANTHER" id="PTHR42718:SF42">
    <property type="entry name" value="EXPORT PROTEIN"/>
    <property type="match status" value="1"/>
</dbReference>
<feature type="transmembrane region" description="Helical" evidence="7">
    <location>
        <begin position="7"/>
        <end position="27"/>
    </location>
</feature>
<comment type="caution">
    <text evidence="9">The sequence shown here is derived from an EMBL/GenBank/DDBJ whole genome shotgun (WGS) entry which is preliminary data.</text>
</comment>
<evidence type="ECO:0000313" key="10">
    <source>
        <dbReference type="Proteomes" id="UP000294257"/>
    </source>
</evidence>
<evidence type="ECO:0000256" key="5">
    <source>
        <dbReference type="ARBA" id="ARBA00022989"/>
    </source>
</evidence>
<keyword evidence="5 7" id="KW-1133">Transmembrane helix</keyword>
<keyword evidence="3" id="KW-1003">Cell membrane</keyword>
<dbReference type="AlphaFoldDB" id="A0A4Q7KW96"/>
<dbReference type="InterPro" id="IPR036259">
    <property type="entry name" value="MFS_trans_sf"/>
</dbReference>
<dbReference type="NCBIfam" id="TIGR00711">
    <property type="entry name" value="efflux_EmrB"/>
    <property type="match status" value="1"/>
</dbReference>
<feature type="domain" description="Major facilitator superfamily (MFS) profile" evidence="8">
    <location>
        <begin position="9"/>
        <end position="491"/>
    </location>
</feature>
<dbReference type="Gene3D" id="1.20.1720.10">
    <property type="entry name" value="Multidrug resistance protein D"/>
    <property type="match status" value="1"/>
</dbReference>
<feature type="transmembrane region" description="Helical" evidence="7">
    <location>
        <begin position="163"/>
        <end position="185"/>
    </location>
</feature>
<evidence type="ECO:0000259" key="8">
    <source>
        <dbReference type="PROSITE" id="PS50850"/>
    </source>
</evidence>
<organism evidence="9 10">
    <name type="scientific">Herbihabitans rhizosphaerae</name>
    <dbReference type="NCBI Taxonomy" id="1872711"/>
    <lineage>
        <taxon>Bacteria</taxon>
        <taxon>Bacillati</taxon>
        <taxon>Actinomycetota</taxon>
        <taxon>Actinomycetes</taxon>
        <taxon>Pseudonocardiales</taxon>
        <taxon>Pseudonocardiaceae</taxon>
        <taxon>Herbihabitans</taxon>
    </lineage>
</organism>
<comment type="subcellular location">
    <subcellularLocation>
        <location evidence="1">Cell membrane</location>
        <topology evidence="1">Multi-pass membrane protein</topology>
    </subcellularLocation>
</comment>
<keyword evidence="6 7" id="KW-0472">Membrane</keyword>
<keyword evidence="10" id="KW-1185">Reference proteome</keyword>
<dbReference type="CDD" id="cd17321">
    <property type="entry name" value="MFS_MMR_MDR_like"/>
    <property type="match status" value="1"/>
</dbReference>
<accession>A0A4Q7KW96</accession>
<feature type="transmembrane region" description="Helical" evidence="7">
    <location>
        <begin position="227"/>
        <end position="244"/>
    </location>
</feature>
<feature type="transmembrane region" description="Helical" evidence="7">
    <location>
        <begin position="328"/>
        <end position="347"/>
    </location>
</feature>
<dbReference type="SUPFAM" id="SSF103473">
    <property type="entry name" value="MFS general substrate transporter"/>
    <property type="match status" value="1"/>
</dbReference>
<keyword evidence="2" id="KW-0813">Transport</keyword>
<evidence type="ECO:0000256" key="2">
    <source>
        <dbReference type="ARBA" id="ARBA00022448"/>
    </source>
</evidence>
<proteinExistence type="predicted"/>
<dbReference type="GO" id="GO:0005886">
    <property type="term" value="C:plasma membrane"/>
    <property type="evidence" value="ECO:0007669"/>
    <property type="project" value="UniProtKB-SubCell"/>
</dbReference>
<feature type="transmembrane region" description="Helical" evidence="7">
    <location>
        <begin position="467"/>
        <end position="487"/>
    </location>
</feature>
<dbReference type="PANTHER" id="PTHR42718">
    <property type="entry name" value="MAJOR FACILITATOR SUPERFAMILY MULTIDRUG TRANSPORTER MFSC"/>
    <property type="match status" value="1"/>
</dbReference>
<feature type="transmembrane region" description="Helical" evidence="7">
    <location>
        <begin position="197"/>
        <end position="215"/>
    </location>
</feature>
<dbReference type="Pfam" id="PF07690">
    <property type="entry name" value="MFS_1"/>
    <property type="match status" value="1"/>
</dbReference>
<dbReference type="GO" id="GO:0022857">
    <property type="term" value="F:transmembrane transporter activity"/>
    <property type="evidence" value="ECO:0007669"/>
    <property type="project" value="InterPro"/>
</dbReference>
<evidence type="ECO:0000256" key="7">
    <source>
        <dbReference type="SAM" id="Phobius"/>
    </source>
</evidence>
<dbReference type="Gene3D" id="1.20.1250.20">
    <property type="entry name" value="MFS general substrate transporter like domains"/>
    <property type="match status" value="1"/>
</dbReference>
<name>A0A4Q7KW96_9PSEU</name>
<feature type="transmembrane region" description="Helical" evidence="7">
    <location>
        <begin position="303"/>
        <end position="321"/>
    </location>
</feature>
<sequence>MTDTRRWWALGALSLAMLTLGLDITVLNVAMPTLAVDLSASTGELQWFSNAYTLVMAALLLPAGMLGDRFGRKRLLLGALAMFGLASAVCAWASDPETLIIGRTLLGLGAAFMMPLSMAVLPVIFPEPRERSRAITIWVTSTSIGMPLGPILGGWLLDEFWWGSVFLINLPLIAAGMLAVALFVPESRGQERRRVDVLGMITSGVGLLGVTYGLIDAGERGWTDARALLTIAGGMLVLVGFVLWQRRARSPLIDLSLFSSARFTWATVLSTMVNFAMFGLLFVMPQYFQAVGGSDALETGLRLLPMIAGIVVGAKVAGALVPRFGAKITIAVAFVLLAMALTGGATTGMTTPYGYVGAWMGVLGVGVGMAMPTAMDVATGELSTERAGAGSALIQSLRQVGGTIGVAILGTVLSSGYRARLDLDGVPAQAVDAVRDSVNSGAAVADALRSPALLDSVRGAFTHGMSAMMWTCAGLAVLGAVLAAVFLPSRVERSDVRQGESRDDLVAI</sequence>
<evidence type="ECO:0000256" key="6">
    <source>
        <dbReference type="ARBA" id="ARBA00023136"/>
    </source>
</evidence>
<dbReference type="PROSITE" id="PS50850">
    <property type="entry name" value="MFS"/>
    <property type="match status" value="1"/>
</dbReference>
<evidence type="ECO:0000313" key="9">
    <source>
        <dbReference type="EMBL" id="RZS41338.1"/>
    </source>
</evidence>
<protein>
    <submittedName>
        <fullName evidence="9">EmrB/QacA subfamily drug resistance transporter</fullName>
    </submittedName>
</protein>
<dbReference type="RefSeq" id="WP_130344263.1">
    <property type="nucleotide sequence ID" value="NZ_SGWQ01000003.1"/>
</dbReference>
<feature type="transmembrane region" description="Helical" evidence="7">
    <location>
        <begin position="265"/>
        <end position="283"/>
    </location>
</feature>
<dbReference type="OrthoDB" id="9781469at2"/>
<evidence type="ECO:0000256" key="3">
    <source>
        <dbReference type="ARBA" id="ARBA00022475"/>
    </source>
</evidence>
<evidence type="ECO:0000256" key="1">
    <source>
        <dbReference type="ARBA" id="ARBA00004651"/>
    </source>
</evidence>
<dbReference type="InterPro" id="IPR011701">
    <property type="entry name" value="MFS"/>
</dbReference>
<feature type="transmembrane region" description="Helical" evidence="7">
    <location>
        <begin position="47"/>
        <end position="66"/>
    </location>
</feature>
<dbReference type="Proteomes" id="UP000294257">
    <property type="component" value="Unassembled WGS sequence"/>
</dbReference>